<dbReference type="AlphaFoldDB" id="A0A4Y2MKL1"/>
<organism evidence="1 2">
    <name type="scientific">Araneus ventricosus</name>
    <name type="common">Orbweaver spider</name>
    <name type="synonym">Epeira ventricosa</name>
    <dbReference type="NCBI Taxonomy" id="182803"/>
    <lineage>
        <taxon>Eukaryota</taxon>
        <taxon>Metazoa</taxon>
        <taxon>Ecdysozoa</taxon>
        <taxon>Arthropoda</taxon>
        <taxon>Chelicerata</taxon>
        <taxon>Arachnida</taxon>
        <taxon>Araneae</taxon>
        <taxon>Araneomorphae</taxon>
        <taxon>Entelegynae</taxon>
        <taxon>Araneoidea</taxon>
        <taxon>Araneidae</taxon>
        <taxon>Araneus</taxon>
    </lineage>
</organism>
<protein>
    <submittedName>
        <fullName evidence="1">Uncharacterized protein</fullName>
    </submittedName>
</protein>
<dbReference type="EMBL" id="BGPR01007349">
    <property type="protein sequence ID" value="GBN26176.1"/>
    <property type="molecule type" value="Genomic_DNA"/>
</dbReference>
<name>A0A4Y2MKL1_ARAVE</name>
<evidence type="ECO:0000313" key="1">
    <source>
        <dbReference type="EMBL" id="GBN26176.1"/>
    </source>
</evidence>
<dbReference type="Proteomes" id="UP000499080">
    <property type="component" value="Unassembled WGS sequence"/>
</dbReference>
<comment type="caution">
    <text evidence="1">The sequence shown here is derived from an EMBL/GenBank/DDBJ whole genome shotgun (WGS) entry which is preliminary data.</text>
</comment>
<reference evidence="1 2" key="1">
    <citation type="journal article" date="2019" name="Sci. Rep.">
        <title>Orb-weaving spider Araneus ventricosus genome elucidates the spidroin gene catalogue.</title>
        <authorList>
            <person name="Kono N."/>
            <person name="Nakamura H."/>
            <person name="Ohtoshi R."/>
            <person name="Moran D.A.P."/>
            <person name="Shinohara A."/>
            <person name="Yoshida Y."/>
            <person name="Fujiwara M."/>
            <person name="Mori M."/>
            <person name="Tomita M."/>
            <person name="Arakawa K."/>
        </authorList>
    </citation>
    <scope>NUCLEOTIDE SEQUENCE [LARGE SCALE GENOMIC DNA]</scope>
</reference>
<sequence length="122" mass="14279">IKSISKALNNRQSDETTIADACHEWLNLANCPELKPHKDVILKRMDSTLEPFHFLAVMTDPNHRNDERLNENKKEMARKWLVSLMPSSFSLLLAYEAEEKPFPKFFKNKRFESQSLVEGFKQ</sequence>
<evidence type="ECO:0000313" key="2">
    <source>
        <dbReference type="Proteomes" id="UP000499080"/>
    </source>
</evidence>
<feature type="non-terminal residue" evidence="1">
    <location>
        <position position="1"/>
    </location>
</feature>
<gene>
    <name evidence="1" type="ORF">AVEN_1771_1</name>
</gene>
<accession>A0A4Y2MKL1</accession>
<keyword evidence="2" id="KW-1185">Reference proteome</keyword>
<proteinExistence type="predicted"/>